<sequence length="184" mass="21898">MVELVKSKSTGELLYTREDKRLLIPSKEQYQNTIRDLAERNLMTTLIAVRMGCEMGMPRIELCNAEIRNIDREHKRGLYVDVAKKVKREGKFVMRSREIPINISLYSLLLNYIDKDSKYILKRERARDISKPFHPLHINYLYQKAGIPWSTHKSRHCFKNIIKDWMRANRQMDDELMHHLMGHA</sequence>
<dbReference type="Gene3D" id="1.10.443.10">
    <property type="entry name" value="Intergrase catalytic core"/>
    <property type="match status" value="1"/>
</dbReference>
<dbReference type="AlphaFoldDB" id="X1HDM0"/>
<dbReference type="GO" id="GO:0015074">
    <property type="term" value="P:DNA integration"/>
    <property type="evidence" value="ECO:0007669"/>
    <property type="project" value="InterPro"/>
</dbReference>
<feature type="non-terminal residue" evidence="3">
    <location>
        <position position="184"/>
    </location>
</feature>
<dbReference type="GO" id="GO:0003677">
    <property type="term" value="F:DNA binding"/>
    <property type="evidence" value="ECO:0007669"/>
    <property type="project" value="InterPro"/>
</dbReference>
<dbReference type="EMBL" id="BARU01030806">
    <property type="protein sequence ID" value="GAH67472.1"/>
    <property type="molecule type" value="Genomic_DNA"/>
</dbReference>
<dbReference type="InterPro" id="IPR002104">
    <property type="entry name" value="Integrase_catalytic"/>
</dbReference>
<organism evidence="3">
    <name type="scientific">marine sediment metagenome</name>
    <dbReference type="NCBI Taxonomy" id="412755"/>
    <lineage>
        <taxon>unclassified sequences</taxon>
        <taxon>metagenomes</taxon>
        <taxon>ecological metagenomes</taxon>
    </lineage>
</organism>
<keyword evidence="1" id="KW-0233">DNA recombination</keyword>
<evidence type="ECO:0000259" key="2">
    <source>
        <dbReference type="Pfam" id="PF00589"/>
    </source>
</evidence>
<protein>
    <recommendedName>
        <fullName evidence="2">Tyr recombinase domain-containing protein</fullName>
    </recommendedName>
</protein>
<dbReference type="Pfam" id="PF00589">
    <property type="entry name" value="Phage_integrase"/>
    <property type="match status" value="1"/>
</dbReference>
<dbReference type="InterPro" id="IPR013762">
    <property type="entry name" value="Integrase-like_cat_sf"/>
</dbReference>
<accession>X1HDM0</accession>
<proteinExistence type="predicted"/>
<evidence type="ECO:0000313" key="3">
    <source>
        <dbReference type="EMBL" id="GAH67472.1"/>
    </source>
</evidence>
<dbReference type="InterPro" id="IPR011010">
    <property type="entry name" value="DNA_brk_join_enz"/>
</dbReference>
<evidence type="ECO:0000256" key="1">
    <source>
        <dbReference type="ARBA" id="ARBA00023172"/>
    </source>
</evidence>
<reference evidence="3" key="1">
    <citation type="journal article" date="2014" name="Front. Microbiol.">
        <title>High frequency of phylogenetically diverse reductive dehalogenase-homologous genes in deep subseafloor sedimentary metagenomes.</title>
        <authorList>
            <person name="Kawai M."/>
            <person name="Futagami T."/>
            <person name="Toyoda A."/>
            <person name="Takaki Y."/>
            <person name="Nishi S."/>
            <person name="Hori S."/>
            <person name="Arai W."/>
            <person name="Tsubouchi T."/>
            <person name="Morono Y."/>
            <person name="Uchiyama I."/>
            <person name="Ito T."/>
            <person name="Fujiyama A."/>
            <person name="Inagaki F."/>
            <person name="Takami H."/>
        </authorList>
    </citation>
    <scope>NUCLEOTIDE SEQUENCE</scope>
    <source>
        <strain evidence="3">Expedition CK06-06</strain>
    </source>
</reference>
<gene>
    <name evidence="3" type="ORF">S03H2_48817</name>
</gene>
<name>X1HDM0_9ZZZZ</name>
<feature type="domain" description="Tyr recombinase" evidence="2">
    <location>
        <begin position="39"/>
        <end position="184"/>
    </location>
</feature>
<comment type="caution">
    <text evidence="3">The sequence shown here is derived from an EMBL/GenBank/DDBJ whole genome shotgun (WGS) entry which is preliminary data.</text>
</comment>
<dbReference type="GO" id="GO:0006310">
    <property type="term" value="P:DNA recombination"/>
    <property type="evidence" value="ECO:0007669"/>
    <property type="project" value="UniProtKB-KW"/>
</dbReference>
<dbReference type="SUPFAM" id="SSF56349">
    <property type="entry name" value="DNA breaking-rejoining enzymes"/>
    <property type="match status" value="1"/>
</dbReference>